<evidence type="ECO:0000313" key="1">
    <source>
        <dbReference type="EMBL" id="KAH7845301.1"/>
    </source>
</evidence>
<evidence type="ECO:0000313" key="2">
    <source>
        <dbReference type="Proteomes" id="UP000828048"/>
    </source>
</evidence>
<reference evidence="1 2" key="1">
    <citation type="journal article" date="2021" name="Hortic Res">
        <title>High-quality reference genome and annotation aids understanding of berry development for evergreen blueberry (Vaccinium darrowii).</title>
        <authorList>
            <person name="Yu J."/>
            <person name="Hulse-Kemp A.M."/>
            <person name="Babiker E."/>
            <person name="Staton M."/>
        </authorList>
    </citation>
    <scope>NUCLEOTIDE SEQUENCE [LARGE SCALE GENOMIC DNA]</scope>
    <source>
        <strain evidence="2">cv. NJ 8807/NJ 8810</strain>
        <tissue evidence="1">Young leaf</tissue>
    </source>
</reference>
<name>A0ACB7XW35_9ERIC</name>
<dbReference type="Proteomes" id="UP000828048">
    <property type="component" value="Chromosome 5"/>
</dbReference>
<sequence length="746" mass="83214">MTMMVQADDGDVGEGMGNGFRFMIELSGLEREWWGQPVDGATVEVKYGDSIRRFDCYLDKNGLLGIDLDGLKARIRSLFNLNPDNNPILTYIDEDNDNVALVDETDFYYAVQQCLNPMRITACLDYRERIRSGGVTGRSSRYSLPSVYTDFEEFLKDVPKPLQGRASELFDNVMNGDVSSIPEFSQIMECRAKVKSRCQTSGAFEIELKAPGCLETSKVPFSTPKVSLGKECFAPIHKCCQKELNKGNINYNVFTIPLDPASINGNSLPDGAVKGVSKHDPIQQSLNQFQQFRTNTSSVDVLQYSGIRPRVTGLASLLIQENNIKDGNKMKPYTKMWRMCNNGTIAWPEGTQLLWIGGDKLTDEVSFQIQTSCGEVRMNDEVDMAIDFTAPEQHGQYSSYWRLALCTGYKFGQVVCVDIQVRNSSIDNSKWNSGVRVLPDKTEKVLPDPVDVGTLSDVKRLAGSVEDDEDMCFRKFSGKRNGTKRDGFNLNKLCGVSASDLGLPKYVKYGDSLRRFNSPVTGNRLLDIDLDGLKARILSLFKLSQDTNLILTYIDEDNDNVALVDEDDFRYAVKQRLNPFRVTARLDPASTCGNPLADGAEGVLNHDPIQQSLDQKFCTNPSPVDVLRDSDARPRVKGLGSLLIQDITIKNGNNMNPASFTKKWRMCNNGTVSWPANTNLASIGGDKLTDTLAVEIQNSWEVRVNDEVDISVDFTAPTKPGWYSSYWRLNLSEGGNLEKLFVLTSR</sequence>
<dbReference type="EMBL" id="CM037155">
    <property type="protein sequence ID" value="KAH7845301.1"/>
    <property type="molecule type" value="Genomic_DNA"/>
</dbReference>
<keyword evidence="2" id="KW-1185">Reference proteome</keyword>
<comment type="caution">
    <text evidence="1">The sequence shown here is derived from an EMBL/GenBank/DDBJ whole genome shotgun (WGS) entry which is preliminary data.</text>
</comment>
<proteinExistence type="predicted"/>
<accession>A0ACB7XW35</accession>
<gene>
    <name evidence="1" type="ORF">Vadar_000435</name>
</gene>
<protein>
    <submittedName>
        <fullName evidence="1">Uncharacterized protein</fullName>
    </submittedName>
</protein>
<organism evidence="1 2">
    <name type="scientific">Vaccinium darrowii</name>
    <dbReference type="NCBI Taxonomy" id="229202"/>
    <lineage>
        <taxon>Eukaryota</taxon>
        <taxon>Viridiplantae</taxon>
        <taxon>Streptophyta</taxon>
        <taxon>Embryophyta</taxon>
        <taxon>Tracheophyta</taxon>
        <taxon>Spermatophyta</taxon>
        <taxon>Magnoliopsida</taxon>
        <taxon>eudicotyledons</taxon>
        <taxon>Gunneridae</taxon>
        <taxon>Pentapetalae</taxon>
        <taxon>asterids</taxon>
        <taxon>Ericales</taxon>
        <taxon>Ericaceae</taxon>
        <taxon>Vaccinioideae</taxon>
        <taxon>Vaccinieae</taxon>
        <taxon>Vaccinium</taxon>
    </lineage>
</organism>